<evidence type="ECO:0000256" key="1">
    <source>
        <dbReference type="SAM" id="MobiDB-lite"/>
    </source>
</evidence>
<evidence type="ECO:0000313" key="2">
    <source>
        <dbReference type="EMBL" id="KAL0063918.1"/>
    </source>
</evidence>
<protein>
    <recommendedName>
        <fullName evidence="4">F-box domain-containing protein</fullName>
    </recommendedName>
</protein>
<reference evidence="2 3" key="1">
    <citation type="submission" date="2024-05" db="EMBL/GenBank/DDBJ databases">
        <title>A draft genome resource for the thread blight pathogen Marasmius tenuissimus strain MS-2.</title>
        <authorList>
            <person name="Yulfo-Soto G.E."/>
            <person name="Baruah I.K."/>
            <person name="Amoako-Attah I."/>
            <person name="Bukari Y."/>
            <person name="Meinhardt L.W."/>
            <person name="Bailey B.A."/>
            <person name="Cohen S.P."/>
        </authorList>
    </citation>
    <scope>NUCLEOTIDE SEQUENCE [LARGE SCALE GENOMIC DNA]</scope>
    <source>
        <strain evidence="2 3">MS-2</strain>
    </source>
</reference>
<evidence type="ECO:0008006" key="4">
    <source>
        <dbReference type="Google" id="ProtNLM"/>
    </source>
</evidence>
<comment type="caution">
    <text evidence="2">The sequence shown here is derived from an EMBL/GenBank/DDBJ whole genome shotgun (WGS) entry which is preliminary data.</text>
</comment>
<gene>
    <name evidence="2" type="ORF">AAF712_009108</name>
</gene>
<dbReference type="Proteomes" id="UP001437256">
    <property type="component" value="Unassembled WGS sequence"/>
</dbReference>
<sequence>METKKPRLASVSTIKKDPVSNTLPNEIVSLILAFLDPGSDRETIKFISLVARCWKDAAQARLFSRVDVDNNQECVFWSQKFTDFPHLARHVKHLWLSDDEEDSANGPYLRDPAGKTLVSSLPCVLRLELTEVTQWGPVEMELIKGFGSTVRHLTLEGIPQMDPVKDLLELVYAFPMIEVLDLGGLGPDYKEEELDQIRARGLEMRSVLPADGKPRKLRELFLFDVGFSLDHLLWLSGPAFNLSGLRNLTLYWDPFHSLESYEFNVLDDFIRLVGGNVTNLTFELLGAQTEYHSIRWPGERLADPGDLVIEHLITSPILRNFTALETLTFTPFEDPDNPVDSCNHPIYVSNAEHLLQAMSGTASHLKKVIFKGRFLKNTPQLCGAVGITSYLFEKLLSSNQAFPSLQDVEIHLTVHPFTYRDIRLPTWNEFAESILTTSLMRTLYTRRVKLVLIDHEEEERLPTPNEGGFLQLDSDQVSAIESMKNCQVIRVNVSLESLLARRAAEEEDESDGEEQGDDGEEAQSDGEDP</sequence>
<proteinExistence type="predicted"/>
<accession>A0ABR2ZT36</accession>
<dbReference type="EMBL" id="JBBXMP010000070">
    <property type="protein sequence ID" value="KAL0063918.1"/>
    <property type="molecule type" value="Genomic_DNA"/>
</dbReference>
<name>A0ABR2ZT36_9AGAR</name>
<evidence type="ECO:0000313" key="3">
    <source>
        <dbReference type="Proteomes" id="UP001437256"/>
    </source>
</evidence>
<feature type="compositionally biased region" description="Acidic residues" evidence="1">
    <location>
        <begin position="505"/>
        <end position="529"/>
    </location>
</feature>
<organism evidence="2 3">
    <name type="scientific">Marasmius tenuissimus</name>
    <dbReference type="NCBI Taxonomy" id="585030"/>
    <lineage>
        <taxon>Eukaryota</taxon>
        <taxon>Fungi</taxon>
        <taxon>Dikarya</taxon>
        <taxon>Basidiomycota</taxon>
        <taxon>Agaricomycotina</taxon>
        <taxon>Agaricomycetes</taxon>
        <taxon>Agaricomycetidae</taxon>
        <taxon>Agaricales</taxon>
        <taxon>Marasmiineae</taxon>
        <taxon>Marasmiaceae</taxon>
        <taxon>Marasmius</taxon>
    </lineage>
</organism>
<feature type="region of interest" description="Disordered" evidence="1">
    <location>
        <begin position="502"/>
        <end position="529"/>
    </location>
</feature>
<keyword evidence="3" id="KW-1185">Reference proteome</keyword>